<gene>
    <name evidence="1" type="ORF">OCBIM_22011755mg</name>
</gene>
<sequence length="51" mass="6021">MSLVKAVLTMEHYQQELNHNHHKLDLVRIFIGNKHIIYTSEQLQRCPGAKH</sequence>
<dbReference type="EMBL" id="KQ427892">
    <property type="protein sequence ID" value="KOF66623.1"/>
    <property type="molecule type" value="Genomic_DNA"/>
</dbReference>
<organism evidence="1">
    <name type="scientific">Octopus bimaculoides</name>
    <name type="common">California two-spotted octopus</name>
    <dbReference type="NCBI Taxonomy" id="37653"/>
    <lineage>
        <taxon>Eukaryota</taxon>
        <taxon>Metazoa</taxon>
        <taxon>Spiralia</taxon>
        <taxon>Lophotrochozoa</taxon>
        <taxon>Mollusca</taxon>
        <taxon>Cephalopoda</taxon>
        <taxon>Coleoidea</taxon>
        <taxon>Octopodiformes</taxon>
        <taxon>Octopoda</taxon>
        <taxon>Incirrata</taxon>
        <taxon>Octopodidae</taxon>
        <taxon>Octopus</taxon>
    </lineage>
</organism>
<dbReference type="AlphaFoldDB" id="A0A0L8FPR5"/>
<evidence type="ECO:0000313" key="1">
    <source>
        <dbReference type="EMBL" id="KOF66623.1"/>
    </source>
</evidence>
<reference evidence="1" key="1">
    <citation type="submission" date="2015-07" db="EMBL/GenBank/DDBJ databases">
        <title>MeaNS - Measles Nucleotide Surveillance Program.</title>
        <authorList>
            <person name="Tran T."/>
            <person name="Druce J."/>
        </authorList>
    </citation>
    <scope>NUCLEOTIDE SEQUENCE</scope>
    <source>
        <strain evidence="1">UCB-OBI-ISO-001</strain>
        <tissue evidence="1">Gonad</tissue>
    </source>
</reference>
<protein>
    <submittedName>
        <fullName evidence="1">Uncharacterized protein</fullName>
    </submittedName>
</protein>
<name>A0A0L8FPR5_OCTBM</name>
<proteinExistence type="predicted"/>
<accession>A0A0L8FPR5</accession>